<dbReference type="InterPro" id="IPR011862">
    <property type="entry name" value="Phos-bd"/>
</dbReference>
<evidence type="ECO:0000256" key="5">
    <source>
        <dbReference type="ARBA" id="ARBA00022448"/>
    </source>
</evidence>
<reference evidence="14 15" key="1">
    <citation type="submission" date="2018-03" db="EMBL/GenBank/DDBJ databases">
        <title>Genome sequence of Clostridium vincentii DSM 10228.</title>
        <authorList>
            <person name="Poehlein A."/>
            <person name="Daniel R."/>
        </authorList>
    </citation>
    <scope>NUCLEOTIDE SEQUENCE [LARGE SCALE GENOMIC DNA]</scope>
    <source>
        <strain evidence="14 15">DSM 10228</strain>
    </source>
</reference>
<evidence type="ECO:0000256" key="6">
    <source>
        <dbReference type="ARBA" id="ARBA00022475"/>
    </source>
</evidence>
<keyword evidence="9" id="KW-0472">Membrane</keyword>
<evidence type="ECO:0000256" key="10">
    <source>
        <dbReference type="ARBA" id="ARBA00023139"/>
    </source>
</evidence>
<evidence type="ECO:0000259" key="13">
    <source>
        <dbReference type="Pfam" id="PF12849"/>
    </source>
</evidence>
<evidence type="ECO:0000313" key="14">
    <source>
        <dbReference type="EMBL" id="PRR84123.1"/>
    </source>
</evidence>
<name>A0A2T0BJX1_9CLOT</name>
<comment type="function">
    <text evidence="1">Part of the ABC transporter complex PstSACB involved in phosphate import.</text>
</comment>
<dbReference type="GO" id="GO:0042301">
    <property type="term" value="F:phosphate ion binding"/>
    <property type="evidence" value="ECO:0007669"/>
    <property type="project" value="UniProtKB-UniRule"/>
</dbReference>
<dbReference type="OrthoDB" id="9790048at2"/>
<feature type="domain" description="PBP" evidence="13">
    <location>
        <begin position="31"/>
        <end position="270"/>
    </location>
</feature>
<comment type="similarity">
    <text evidence="3 12">Belongs to the PstS family.</text>
</comment>
<evidence type="ECO:0000256" key="2">
    <source>
        <dbReference type="ARBA" id="ARBA00004193"/>
    </source>
</evidence>
<dbReference type="PANTHER" id="PTHR30570:SF4">
    <property type="entry name" value="PHOSPHATE-BINDING PROTEIN PSTS 1"/>
    <property type="match status" value="1"/>
</dbReference>
<organism evidence="14 15">
    <name type="scientific">Clostridium vincentii</name>
    <dbReference type="NCBI Taxonomy" id="52704"/>
    <lineage>
        <taxon>Bacteria</taxon>
        <taxon>Bacillati</taxon>
        <taxon>Bacillota</taxon>
        <taxon>Clostridia</taxon>
        <taxon>Eubacteriales</taxon>
        <taxon>Clostridiaceae</taxon>
        <taxon>Clostridium</taxon>
    </lineage>
</organism>
<evidence type="ECO:0000256" key="7">
    <source>
        <dbReference type="ARBA" id="ARBA00022592"/>
    </source>
</evidence>
<gene>
    <name evidence="14" type="primary">pstS1</name>
    <name evidence="14" type="ORF">CLVI_04210</name>
</gene>
<keyword evidence="11 12" id="KW-0449">Lipoprotein</keyword>
<dbReference type="PANTHER" id="PTHR30570">
    <property type="entry name" value="PERIPLASMIC PHOSPHATE BINDING COMPONENT OF PHOSPHATE ABC TRANSPORTER"/>
    <property type="match status" value="1"/>
</dbReference>
<keyword evidence="6 12" id="KW-1003">Cell membrane</keyword>
<dbReference type="RefSeq" id="WP_106058459.1">
    <property type="nucleotide sequence ID" value="NZ_PVXQ01000003.1"/>
</dbReference>
<dbReference type="EMBL" id="PVXQ01000003">
    <property type="protein sequence ID" value="PRR84123.1"/>
    <property type="molecule type" value="Genomic_DNA"/>
</dbReference>
<protein>
    <recommendedName>
        <fullName evidence="12">Phosphate-binding protein</fullName>
    </recommendedName>
</protein>
<evidence type="ECO:0000256" key="8">
    <source>
        <dbReference type="ARBA" id="ARBA00022729"/>
    </source>
</evidence>
<evidence type="ECO:0000313" key="15">
    <source>
        <dbReference type="Proteomes" id="UP000239471"/>
    </source>
</evidence>
<dbReference type="SUPFAM" id="SSF53850">
    <property type="entry name" value="Periplasmic binding protein-like II"/>
    <property type="match status" value="1"/>
</dbReference>
<dbReference type="CDD" id="cd13653">
    <property type="entry name" value="PBP2_phosphate_like_1"/>
    <property type="match status" value="1"/>
</dbReference>
<dbReference type="InterPro" id="IPR024370">
    <property type="entry name" value="PBP_domain"/>
</dbReference>
<dbReference type="PROSITE" id="PS51257">
    <property type="entry name" value="PROKAR_LIPOPROTEIN"/>
    <property type="match status" value="1"/>
</dbReference>
<dbReference type="GO" id="GO:0006817">
    <property type="term" value="P:phosphate ion transport"/>
    <property type="evidence" value="ECO:0007669"/>
    <property type="project" value="UniProtKB-UniRule"/>
</dbReference>
<dbReference type="AlphaFoldDB" id="A0A2T0BJX1"/>
<accession>A0A2T0BJX1</accession>
<keyword evidence="7 12" id="KW-0592">Phosphate transport</keyword>
<keyword evidence="5 12" id="KW-0813">Transport</keyword>
<comment type="caution">
    <text evidence="14">The sequence shown here is derived from an EMBL/GenBank/DDBJ whole genome shotgun (WGS) entry which is preliminary data.</text>
</comment>
<keyword evidence="10 12" id="KW-0564">Palmitate</keyword>
<evidence type="ECO:0000256" key="9">
    <source>
        <dbReference type="ARBA" id="ARBA00023136"/>
    </source>
</evidence>
<dbReference type="Proteomes" id="UP000239471">
    <property type="component" value="Unassembled WGS sequence"/>
</dbReference>
<keyword evidence="8" id="KW-0732">Signal</keyword>
<proteinExistence type="inferred from homology"/>
<sequence length="290" mass="30593">MKKRNLKLIVGMLVVTMVGGAFVGCGSKESTGEEQLINISGSSAIFPLMEKSIEGFNAKNPDYTINAQAGGSGTGLTQVLEGTVNIGNSDIFAEEKLDEAKAKELVDHQVVAQGFAVAVSKNLGVTNLTKDQIGKIFSGQVKNWNEVGGPDKEILVIHRPASSGTRATFVKTVLGGDKALENDAIGATQDANGSVKTAMEQNDGAISYLGLAYLQGDAKDTLTGVAIDGVTPEKANITTGKYVFWSWGHMYTKGEATGLSKTFIDYVLSSDNVEAVEELGFISGSEMKVK</sequence>
<dbReference type="Gene3D" id="3.40.190.10">
    <property type="entry name" value="Periplasmic binding protein-like II"/>
    <property type="match status" value="2"/>
</dbReference>
<evidence type="ECO:0000256" key="3">
    <source>
        <dbReference type="ARBA" id="ARBA00008725"/>
    </source>
</evidence>
<dbReference type="GO" id="GO:0005886">
    <property type="term" value="C:plasma membrane"/>
    <property type="evidence" value="ECO:0007669"/>
    <property type="project" value="UniProtKB-SubCell"/>
</dbReference>
<evidence type="ECO:0000256" key="12">
    <source>
        <dbReference type="RuleBase" id="RU367119"/>
    </source>
</evidence>
<evidence type="ECO:0000256" key="11">
    <source>
        <dbReference type="ARBA" id="ARBA00023288"/>
    </source>
</evidence>
<evidence type="ECO:0000256" key="4">
    <source>
        <dbReference type="ARBA" id="ARBA00011529"/>
    </source>
</evidence>
<dbReference type="Pfam" id="PF12849">
    <property type="entry name" value="PBP_like_2"/>
    <property type="match status" value="1"/>
</dbReference>
<comment type="subunit">
    <text evidence="4 12">The complex is composed of two ATP-binding proteins (PstB), two transmembrane proteins (PstC and PstA) and a solute-binding protein (PstS).</text>
</comment>
<comment type="subcellular location">
    <subcellularLocation>
        <location evidence="2 12">Cell membrane</location>
        <topology evidence="2 12">Lipid-anchor</topology>
    </subcellularLocation>
</comment>
<evidence type="ECO:0000256" key="1">
    <source>
        <dbReference type="ARBA" id="ARBA00002841"/>
    </source>
</evidence>
<keyword evidence="15" id="KW-1185">Reference proteome</keyword>
<dbReference type="InterPro" id="IPR050811">
    <property type="entry name" value="Phosphate_ABC_transporter"/>
</dbReference>
<dbReference type="NCBIfam" id="TIGR02136">
    <property type="entry name" value="ptsS_2"/>
    <property type="match status" value="1"/>
</dbReference>
<comment type="function">
    <text evidence="12">Involved in the system for phosphate transport across the cytoplasmic membrane.</text>
</comment>